<dbReference type="Gramene" id="OMO72784">
    <property type="protein sequence ID" value="OMO72784"/>
    <property type="gene ID" value="CCACVL1_17597"/>
</dbReference>
<dbReference type="AlphaFoldDB" id="A0A1R3HR64"/>
<comment type="caution">
    <text evidence="2">The sequence shown here is derived from an EMBL/GenBank/DDBJ whole genome shotgun (WGS) entry which is preliminary data.</text>
</comment>
<protein>
    <submittedName>
        <fullName evidence="2">Uncharacterized protein</fullName>
    </submittedName>
</protein>
<gene>
    <name evidence="2" type="ORF">CCACVL1_17597</name>
</gene>
<dbReference type="EMBL" id="AWWV01011354">
    <property type="protein sequence ID" value="OMO72784.1"/>
    <property type="molecule type" value="Genomic_DNA"/>
</dbReference>
<proteinExistence type="predicted"/>
<reference evidence="2 3" key="1">
    <citation type="submission" date="2013-09" db="EMBL/GenBank/DDBJ databases">
        <title>Corchorus capsularis genome sequencing.</title>
        <authorList>
            <person name="Alam M."/>
            <person name="Haque M.S."/>
            <person name="Islam M.S."/>
            <person name="Emdad E.M."/>
            <person name="Islam M.M."/>
            <person name="Ahmed B."/>
            <person name="Halim A."/>
            <person name="Hossen Q.M.M."/>
            <person name="Hossain M.Z."/>
            <person name="Ahmed R."/>
            <person name="Khan M.M."/>
            <person name="Islam R."/>
            <person name="Rashid M.M."/>
            <person name="Khan S.A."/>
            <person name="Rahman M.S."/>
            <person name="Alam M."/>
        </authorList>
    </citation>
    <scope>NUCLEOTIDE SEQUENCE [LARGE SCALE GENOMIC DNA]</scope>
    <source>
        <strain evidence="3">cv. CVL-1</strain>
        <tissue evidence="2">Whole seedling</tissue>
    </source>
</reference>
<keyword evidence="3" id="KW-1185">Reference proteome</keyword>
<organism evidence="2 3">
    <name type="scientific">Corchorus capsularis</name>
    <name type="common">Jute</name>
    <dbReference type="NCBI Taxonomy" id="210143"/>
    <lineage>
        <taxon>Eukaryota</taxon>
        <taxon>Viridiplantae</taxon>
        <taxon>Streptophyta</taxon>
        <taxon>Embryophyta</taxon>
        <taxon>Tracheophyta</taxon>
        <taxon>Spermatophyta</taxon>
        <taxon>Magnoliopsida</taxon>
        <taxon>eudicotyledons</taxon>
        <taxon>Gunneridae</taxon>
        <taxon>Pentapetalae</taxon>
        <taxon>rosids</taxon>
        <taxon>malvids</taxon>
        <taxon>Malvales</taxon>
        <taxon>Malvaceae</taxon>
        <taxon>Grewioideae</taxon>
        <taxon>Apeibeae</taxon>
        <taxon>Corchorus</taxon>
    </lineage>
</organism>
<evidence type="ECO:0000313" key="3">
    <source>
        <dbReference type="Proteomes" id="UP000188268"/>
    </source>
</evidence>
<dbReference type="Proteomes" id="UP000188268">
    <property type="component" value="Unassembled WGS sequence"/>
</dbReference>
<accession>A0A1R3HR64</accession>
<feature type="region of interest" description="Disordered" evidence="1">
    <location>
        <begin position="1"/>
        <end position="57"/>
    </location>
</feature>
<evidence type="ECO:0000256" key="1">
    <source>
        <dbReference type="SAM" id="MobiDB-lite"/>
    </source>
</evidence>
<sequence>MGLNFEEGRMSAAEAAKRDNKQSSNEGRSNGDENEEEVIIPPKQGDGEGNNICLGMD</sequence>
<name>A0A1R3HR64_COCAP</name>
<evidence type="ECO:0000313" key="2">
    <source>
        <dbReference type="EMBL" id="OMO72784.1"/>
    </source>
</evidence>